<accession>A0A9P6AQG0</accession>
<keyword evidence="4" id="KW-1185">Reference proteome</keyword>
<comment type="caution">
    <text evidence="3">The sequence shown here is derived from an EMBL/GenBank/DDBJ whole genome shotgun (WGS) entry which is preliminary data.</text>
</comment>
<keyword evidence="2" id="KW-1133">Transmembrane helix</keyword>
<organism evidence="3 4">
    <name type="scientific">Hydnum rufescens UP504</name>
    <dbReference type="NCBI Taxonomy" id="1448309"/>
    <lineage>
        <taxon>Eukaryota</taxon>
        <taxon>Fungi</taxon>
        <taxon>Dikarya</taxon>
        <taxon>Basidiomycota</taxon>
        <taxon>Agaricomycotina</taxon>
        <taxon>Agaricomycetes</taxon>
        <taxon>Cantharellales</taxon>
        <taxon>Hydnaceae</taxon>
        <taxon>Hydnum</taxon>
    </lineage>
</organism>
<protein>
    <submittedName>
        <fullName evidence="3">Uncharacterized protein</fullName>
    </submittedName>
</protein>
<keyword evidence="2" id="KW-0472">Membrane</keyword>
<sequence>MPTHSPAKIVTLLDFCPFVELGYPIGTSQFDFFNGAKGRGLPHGFIIAVDILFAASEAINVLWFLTGRRFGFSDPLEDEEEDRKRESYPTGTLSLAAGGTQSPGVAATPGGELGFPHPSFPDEGADVVCGARF</sequence>
<feature type="region of interest" description="Disordered" evidence="1">
    <location>
        <begin position="74"/>
        <end position="119"/>
    </location>
</feature>
<evidence type="ECO:0000256" key="2">
    <source>
        <dbReference type="SAM" id="Phobius"/>
    </source>
</evidence>
<gene>
    <name evidence="3" type="ORF">BS47DRAFT_1396393</name>
</gene>
<evidence type="ECO:0000313" key="4">
    <source>
        <dbReference type="Proteomes" id="UP000886523"/>
    </source>
</evidence>
<feature type="compositionally biased region" description="Polar residues" evidence="1">
    <location>
        <begin position="89"/>
        <end position="103"/>
    </location>
</feature>
<reference evidence="3" key="1">
    <citation type="journal article" date="2020" name="Nat. Commun.">
        <title>Large-scale genome sequencing of mycorrhizal fungi provides insights into the early evolution of symbiotic traits.</title>
        <authorList>
            <person name="Miyauchi S."/>
            <person name="Kiss E."/>
            <person name="Kuo A."/>
            <person name="Drula E."/>
            <person name="Kohler A."/>
            <person name="Sanchez-Garcia M."/>
            <person name="Morin E."/>
            <person name="Andreopoulos B."/>
            <person name="Barry K.W."/>
            <person name="Bonito G."/>
            <person name="Buee M."/>
            <person name="Carver A."/>
            <person name="Chen C."/>
            <person name="Cichocki N."/>
            <person name="Clum A."/>
            <person name="Culley D."/>
            <person name="Crous P.W."/>
            <person name="Fauchery L."/>
            <person name="Girlanda M."/>
            <person name="Hayes R.D."/>
            <person name="Keri Z."/>
            <person name="LaButti K."/>
            <person name="Lipzen A."/>
            <person name="Lombard V."/>
            <person name="Magnuson J."/>
            <person name="Maillard F."/>
            <person name="Murat C."/>
            <person name="Nolan M."/>
            <person name="Ohm R.A."/>
            <person name="Pangilinan J."/>
            <person name="Pereira M.F."/>
            <person name="Perotto S."/>
            <person name="Peter M."/>
            <person name="Pfister S."/>
            <person name="Riley R."/>
            <person name="Sitrit Y."/>
            <person name="Stielow J.B."/>
            <person name="Szollosi G."/>
            <person name="Zifcakova L."/>
            <person name="Stursova M."/>
            <person name="Spatafora J.W."/>
            <person name="Tedersoo L."/>
            <person name="Vaario L.M."/>
            <person name="Yamada A."/>
            <person name="Yan M."/>
            <person name="Wang P."/>
            <person name="Xu J."/>
            <person name="Bruns T."/>
            <person name="Baldrian P."/>
            <person name="Vilgalys R."/>
            <person name="Dunand C."/>
            <person name="Henrissat B."/>
            <person name="Grigoriev I.V."/>
            <person name="Hibbett D."/>
            <person name="Nagy L.G."/>
            <person name="Martin F.M."/>
        </authorList>
    </citation>
    <scope>NUCLEOTIDE SEQUENCE</scope>
    <source>
        <strain evidence="3">UP504</strain>
    </source>
</reference>
<evidence type="ECO:0000256" key="1">
    <source>
        <dbReference type="SAM" id="MobiDB-lite"/>
    </source>
</evidence>
<dbReference type="EMBL" id="MU129025">
    <property type="protein sequence ID" value="KAF9509996.1"/>
    <property type="molecule type" value="Genomic_DNA"/>
</dbReference>
<proteinExistence type="predicted"/>
<name>A0A9P6AQG0_9AGAM</name>
<feature type="transmembrane region" description="Helical" evidence="2">
    <location>
        <begin position="45"/>
        <end position="65"/>
    </location>
</feature>
<dbReference type="Proteomes" id="UP000886523">
    <property type="component" value="Unassembled WGS sequence"/>
</dbReference>
<dbReference type="AlphaFoldDB" id="A0A9P6AQG0"/>
<keyword evidence="2" id="KW-0812">Transmembrane</keyword>
<evidence type="ECO:0000313" key="3">
    <source>
        <dbReference type="EMBL" id="KAF9509996.1"/>
    </source>
</evidence>
<dbReference type="OrthoDB" id="100006at2759"/>